<feature type="domain" description="Transposable element P transposase-like RNase H" evidence="2">
    <location>
        <begin position="115"/>
        <end position="158"/>
    </location>
</feature>
<dbReference type="EMBL" id="CADEBD010000291">
    <property type="protein sequence ID" value="CAB3232765.1"/>
    <property type="molecule type" value="Genomic_DNA"/>
</dbReference>
<comment type="caution">
    <text evidence="3">The sequence shown here is derived from an EMBL/GenBank/DDBJ whole genome shotgun (WGS) entry which is preliminary data.</text>
</comment>
<name>A0A8S0ZIJ5_ARCPL</name>
<accession>A0A8S0ZIJ5</accession>
<proteinExistence type="predicted"/>
<gene>
    <name evidence="3" type="ORF">APLA_LOCUS5807</name>
</gene>
<evidence type="ECO:0000256" key="1">
    <source>
        <dbReference type="SAM" id="MobiDB-lite"/>
    </source>
</evidence>
<sequence>MLSITSRGIGFGTTHLTTVPQPQKLSKTETPLTIDSLWKDSFVLDGETGFVNEIAAKEFEAEAAGYINLIESEYKAISDVEKYYAKSISQTAHVYYHSVLYWYEIALIAQKNGTSSRDQDKHKIFKSTIQLCEVIGVKITSVTCDGLAGNFSMFTSLGCNVLREQTLTNSNSHDSIVHIFIDSCCKINHGSSKKKKYIKALKVSEIIDYIQDIEDCCDEELNDIEVVILVPDEVDEMTDIDEGPDDDMGVLPVSNVPRQVEFSYTIDNDEEDYSTQTTSRTRKTVTGPKC</sequence>
<protein>
    <recommendedName>
        <fullName evidence="2">Transposable element P transposase-like RNase H domain-containing protein</fullName>
    </recommendedName>
</protein>
<dbReference type="InterPro" id="IPR048365">
    <property type="entry name" value="TNP-like_RNaseH_N"/>
</dbReference>
<dbReference type="Pfam" id="PF21787">
    <property type="entry name" value="TNP-like_RNaseH_N"/>
    <property type="match status" value="1"/>
</dbReference>
<evidence type="ECO:0000259" key="2">
    <source>
        <dbReference type="Pfam" id="PF21787"/>
    </source>
</evidence>
<dbReference type="AlphaFoldDB" id="A0A8S0ZIJ5"/>
<dbReference type="Proteomes" id="UP000494256">
    <property type="component" value="Unassembled WGS sequence"/>
</dbReference>
<evidence type="ECO:0000313" key="3">
    <source>
        <dbReference type="EMBL" id="CAB3232765.1"/>
    </source>
</evidence>
<organism evidence="3 4">
    <name type="scientific">Arctia plantaginis</name>
    <name type="common">Wood tiger moth</name>
    <name type="synonym">Phalaena plantaginis</name>
    <dbReference type="NCBI Taxonomy" id="874455"/>
    <lineage>
        <taxon>Eukaryota</taxon>
        <taxon>Metazoa</taxon>
        <taxon>Ecdysozoa</taxon>
        <taxon>Arthropoda</taxon>
        <taxon>Hexapoda</taxon>
        <taxon>Insecta</taxon>
        <taxon>Pterygota</taxon>
        <taxon>Neoptera</taxon>
        <taxon>Endopterygota</taxon>
        <taxon>Lepidoptera</taxon>
        <taxon>Glossata</taxon>
        <taxon>Ditrysia</taxon>
        <taxon>Noctuoidea</taxon>
        <taxon>Erebidae</taxon>
        <taxon>Arctiinae</taxon>
        <taxon>Arctia</taxon>
    </lineage>
</organism>
<reference evidence="3 4" key="1">
    <citation type="submission" date="2020-04" db="EMBL/GenBank/DDBJ databases">
        <authorList>
            <person name="Wallbank WR R."/>
            <person name="Pardo Diaz C."/>
            <person name="Kozak K."/>
            <person name="Martin S."/>
            <person name="Jiggins C."/>
            <person name="Moest M."/>
            <person name="Warren A I."/>
            <person name="Byers J.R.P. K."/>
            <person name="Montejo-Kovacevich G."/>
            <person name="Yen C E."/>
        </authorList>
    </citation>
    <scope>NUCLEOTIDE SEQUENCE [LARGE SCALE GENOMIC DNA]</scope>
</reference>
<evidence type="ECO:0000313" key="4">
    <source>
        <dbReference type="Proteomes" id="UP000494256"/>
    </source>
</evidence>
<feature type="region of interest" description="Disordered" evidence="1">
    <location>
        <begin position="269"/>
        <end position="290"/>
    </location>
</feature>